<evidence type="ECO:0000256" key="2">
    <source>
        <dbReference type="SAM" id="SignalP"/>
    </source>
</evidence>
<sequence>MTAITINRRAMLALFSALGATRPQAATRTPVVVLTAYPEEVTSRFEAAFEKAEPGYRLQLVWRMPHDALPYLQAPGHNGVDVYWSASPRTYAALKLGGALRRMDGIERSGLPTRIGGTEISDTDGHYLATEVAGYGWALNPARLAALGLAQPADWPDLALAAWHGQVVLPAPSRVGFAPPMVDIVLQAFGWERGWALWSAIAGNAALVGAGSTFVTDEVASGRRAAGLTIDFFAAAAVASGAPLAFGYPAHGGINPAHIAITRDAPHPEGAQAFVRFMLSEDGQALLGHPRIRKLPVRPSAYARLPEGSFNIFEAARAGGYDYDNARGQARLGLISALFEQAFVADAAEHAEAWRRLHAADVGGHPRAAEARALLEAAPGAEALAQDTALLARLGRLEGSTQAAPSDAERGWRDGATRRRQQALALLA</sequence>
<evidence type="ECO:0000313" key="4">
    <source>
        <dbReference type="Proteomes" id="UP001200741"/>
    </source>
</evidence>
<accession>A0ABS8XZ09</accession>
<gene>
    <name evidence="3" type="ORF">LXT13_19225</name>
</gene>
<dbReference type="RefSeq" id="WP_233373565.1">
    <property type="nucleotide sequence ID" value="NZ_JAJTWU010000007.1"/>
</dbReference>
<keyword evidence="4" id="KW-1185">Reference proteome</keyword>
<evidence type="ECO:0000256" key="1">
    <source>
        <dbReference type="ARBA" id="ARBA00022729"/>
    </source>
</evidence>
<feature type="chain" id="PRO_5046978049" evidence="2">
    <location>
        <begin position="26"/>
        <end position="428"/>
    </location>
</feature>
<dbReference type="EMBL" id="JAJTWU010000007">
    <property type="protein sequence ID" value="MCE4556533.1"/>
    <property type="molecule type" value="Genomic_DNA"/>
</dbReference>
<organism evidence="3 4">
    <name type="scientific">Pelomonas cellulosilytica</name>
    <dbReference type="NCBI Taxonomy" id="2906762"/>
    <lineage>
        <taxon>Bacteria</taxon>
        <taxon>Pseudomonadati</taxon>
        <taxon>Pseudomonadota</taxon>
        <taxon>Betaproteobacteria</taxon>
        <taxon>Burkholderiales</taxon>
        <taxon>Sphaerotilaceae</taxon>
        <taxon>Roseateles</taxon>
    </lineage>
</organism>
<reference evidence="3 4" key="1">
    <citation type="submission" date="2021-12" db="EMBL/GenBank/DDBJ databases">
        <title>Genome seq of P8.</title>
        <authorList>
            <person name="Seo T."/>
        </authorList>
    </citation>
    <scope>NUCLEOTIDE SEQUENCE [LARGE SCALE GENOMIC DNA]</scope>
    <source>
        <strain evidence="3 4">P8</strain>
    </source>
</reference>
<name>A0ABS8XZ09_9BURK</name>
<keyword evidence="1 2" id="KW-0732">Signal</keyword>
<feature type="signal peptide" evidence="2">
    <location>
        <begin position="1"/>
        <end position="25"/>
    </location>
</feature>
<dbReference type="Gene3D" id="3.40.190.10">
    <property type="entry name" value="Periplasmic binding protein-like II"/>
    <property type="match status" value="2"/>
</dbReference>
<dbReference type="Proteomes" id="UP001200741">
    <property type="component" value="Unassembled WGS sequence"/>
</dbReference>
<evidence type="ECO:0000313" key="3">
    <source>
        <dbReference type="EMBL" id="MCE4556533.1"/>
    </source>
</evidence>
<dbReference type="Pfam" id="PF13343">
    <property type="entry name" value="SBP_bac_6"/>
    <property type="match status" value="1"/>
</dbReference>
<proteinExistence type="predicted"/>
<comment type="caution">
    <text evidence="3">The sequence shown here is derived from an EMBL/GenBank/DDBJ whole genome shotgun (WGS) entry which is preliminary data.</text>
</comment>
<dbReference type="SUPFAM" id="SSF53850">
    <property type="entry name" value="Periplasmic binding protein-like II"/>
    <property type="match status" value="1"/>
</dbReference>
<protein>
    <submittedName>
        <fullName evidence="3">Extracellular solute-binding protein</fullName>
    </submittedName>
</protein>
<dbReference type="PANTHER" id="PTHR30006">
    <property type="entry name" value="THIAMINE-BINDING PERIPLASMIC PROTEIN-RELATED"/>
    <property type="match status" value="1"/>
</dbReference>
<dbReference type="PANTHER" id="PTHR30006:SF24">
    <property type="entry name" value="SLL0237 PROTEIN"/>
    <property type="match status" value="1"/>
</dbReference>